<dbReference type="HOGENOM" id="CLU_044146_0_0_11"/>
<dbReference type="Gene3D" id="3.40.50.1000">
    <property type="entry name" value="HAD superfamily/HAD-like"/>
    <property type="match status" value="1"/>
</dbReference>
<evidence type="ECO:0000313" key="2">
    <source>
        <dbReference type="Proteomes" id="UP000018291"/>
    </source>
</evidence>
<dbReference type="GO" id="GO:0016791">
    <property type="term" value="F:phosphatase activity"/>
    <property type="evidence" value="ECO:0007669"/>
    <property type="project" value="TreeGrafter"/>
</dbReference>
<dbReference type="SFLD" id="SFLDS00003">
    <property type="entry name" value="Haloacid_Dehalogenase"/>
    <property type="match status" value="1"/>
</dbReference>
<organism evidence="1 2">
    <name type="scientific">Candidatus Neomicrothrix parvicella RN1</name>
    <dbReference type="NCBI Taxonomy" id="1229780"/>
    <lineage>
        <taxon>Bacteria</taxon>
        <taxon>Bacillati</taxon>
        <taxon>Actinomycetota</taxon>
        <taxon>Acidimicrobiia</taxon>
        <taxon>Acidimicrobiales</taxon>
        <taxon>Microthrixaceae</taxon>
        <taxon>Candidatus Neomicrothrix</taxon>
    </lineage>
</organism>
<dbReference type="NCBIfam" id="TIGR01484">
    <property type="entry name" value="HAD-SF-IIB"/>
    <property type="match status" value="1"/>
</dbReference>
<reference evidence="1 2" key="1">
    <citation type="journal article" date="2013" name="ISME J.">
        <title>Metabolic model for the filamentous 'Candidatus Microthrix parvicella' based on genomic and metagenomic analyses.</title>
        <authorList>
            <person name="Jon McIlroy S."/>
            <person name="Kristiansen R."/>
            <person name="Albertsen M."/>
            <person name="Michael Karst S."/>
            <person name="Rossetti S."/>
            <person name="Lund Nielsen J."/>
            <person name="Tandoi V."/>
            <person name="James Seviour R."/>
            <person name="Nielsen P.H."/>
        </authorList>
    </citation>
    <scope>NUCLEOTIDE SEQUENCE [LARGE SCALE GENOMIC DNA]</scope>
    <source>
        <strain evidence="1 2">RN1</strain>
    </source>
</reference>
<dbReference type="STRING" id="1229780.BN381_310083"/>
<dbReference type="PROSITE" id="PS01229">
    <property type="entry name" value="COF_2"/>
    <property type="match status" value="1"/>
</dbReference>
<gene>
    <name evidence="1" type="ORF">BN381_310083</name>
</gene>
<dbReference type="Proteomes" id="UP000018291">
    <property type="component" value="Unassembled WGS sequence"/>
</dbReference>
<name>R4Z5U2_9ACTN</name>
<dbReference type="InterPro" id="IPR000150">
    <property type="entry name" value="Cof"/>
</dbReference>
<dbReference type="OrthoDB" id="3180855at2"/>
<dbReference type="PANTHER" id="PTHR10000">
    <property type="entry name" value="PHOSPHOSERINE PHOSPHATASE"/>
    <property type="match status" value="1"/>
</dbReference>
<dbReference type="AlphaFoldDB" id="R4Z5U2"/>
<accession>R4Z5U2</accession>
<dbReference type="PANTHER" id="PTHR10000:SF8">
    <property type="entry name" value="HAD SUPERFAMILY HYDROLASE-LIKE, TYPE 3"/>
    <property type="match status" value="1"/>
</dbReference>
<sequence length="272" mass="29239">MTHAADLSRAGWPIVASDLDGTLLGSDHAVADRTVSAIDRVRAHGGRFLMVTGRPVRWIVELAERLGTTDPVIALNGAVVWDPGSGEVMRSAPLDVDLIGGLIERLAGEDPDLLWAVERPMRHARTPDFAPHLNADGAEVGPLDELLSGTITKVLCRAERFHPDRFERIRTQVGDAAKVTHSGNEALIEISAPGVHKAATLAALVDEWSLRPDDVLAFGDQVNDEEMLGWAGWGVAMANGAPHVRRMADEVTGTNDEGGVAHILEREFPELG</sequence>
<comment type="caution">
    <text evidence="1">The sequence shown here is derived from an EMBL/GenBank/DDBJ whole genome shotgun (WGS) entry which is preliminary data.</text>
</comment>
<dbReference type="EMBL" id="CANL01000025">
    <property type="protein sequence ID" value="CCM63987.1"/>
    <property type="molecule type" value="Genomic_DNA"/>
</dbReference>
<dbReference type="GO" id="GO:0000287">
    <property type="term" value="F:magnesium ion binding"/>
    <property type="evidence" value="ECO:0007669"/>
    <property type="project" value="TreeGrafter"/>
</dbReference>
<dbReference type="Pfam" id="PF08282">
    <property type="entry name" value="Hydrolase_3"/>
    <property type="match status" value="1"/>
</dbReference>
<dbReference type="SUPFAM" id="SSF56784">
    <property type="entry name" value="HAD-like"/>
    <property type="match status" value="1"/>
</dbReference>
<evidence type="ECO:0000313" key="1">
    <source>
        <dbReference type="EMBL" id="CCM63987.1"/>
    </source>
</evidence>
<dbReference type="eggNOG" id="COG0561">
    <property type="taxonomic scope" value="Bacteria"/>
</dbReference>
<keyword evidence="2" id="KW-1185">Reference proteome</keyword>
<dbReference type="GO" id="GO:0005829">
    <property type="term" value="C:cytosol"/>
    <property type="evidence" value="ECO:0007669"/>
    <property type="project" value="TreeGrafter"/>
</dbReference>
<dbReference type="InterPro" id="IPR006379">
    <property type="entry name" value="HAD-SF_hydro_IIB"/>
</dbReference>
<dbReference type="CDD" id="cd07516">
    <property type="entry name" value="HAD_Pase"/>
    <property type="match status" value="1"/>
</dbReference>
<dbReference type="NCBIfam" id="TIGR00099">
    <property type="entry name" value="Cof-subfamily"/>
    <property type="match status" value="1"/>
</dbReference>
<protein>
    <submittedName>
        <fullName evidence="1">Putative Cof-like hydrolase</fullName>
    </submittedName>
</protein>
<dbReference type="RefSeq" id="WP_012227399.1">
    <property type="nucleotide sequence ID" value="NZ_HG422565.1"/>
</dbReference>
<keyword evidence="1" id="KW-0378">Hydrolase</keyword>
<dbReference type="InterPro" id="IPR036412">
    <property type="entry name" value="HAD-like_sf"/>
</dbReference>
<dbReference type="InterPro" id="IPR023214">
    <property type="entry name" value="HAD_sf"/>
</dbReference>
<dbReference type="SFLD" id="SFLDG01140">
    <property type="entry name" value="C2.B:_Phosphomannomutase_and_P"/>
    <property type="match status" value="1"/>
</dbReference>
<dbReference type="Gene3D" id="3.30.1240.10">
    <property type="match status" value="1"/>
</dbReference>
<proteinExistence type="predicted"/>